<keyword evidence="4" id="KW-1185">Reference proteome</keyword>
<accession>A0A4R6IKW4</accession>
<protein>
    <submittedName>
        <fullName evidence="3">Outer membrane lipoprotein-sorting protein</fullName>
    </submittedName>
</protein>
<reference evidence="3 4" key="1">
    <citation type="submission" date="2019-03" db="EMBL/GenBank/DDBJ databases">
        <title>Genomic Encyclopedia of Archaeal and Bacterial Type Strains, Phase II (KMG-II): from individual species to whole genera.</title>
        <authorList>
            <person name="Goeker M."/>
        </authorList>
    </citation>
    <scope>NUCLEOTIDE SEQUENCE [LARGE SCALE GENOMIC DNA]</scope>
    <source>
        <strain evidence="3 4">DSM 19034</strain>
    </source>
</reference>
<name>A0A4R6IKW4_9SPHI</name>
<dbReference type="InterPro" id="IPR029046">
    <property type="entry name" value="LolA/LolB/LppX"/>
</dbReference>
<gene>
    <name evidence="3" type="ORF">CLV32_1723</name>
</gene>
<dbReference type="Proteomes" id="UP000295499">
    <property type="component" value="Unassembled WGS sequence"/>
</dbReference>
<dbReference type="Gene3D" id="2.50.20.10">
    <property type="entry name" value="Lipoprotein localisation LolA/LolB/LppX"/>
    <property type="match status" value="1"/>
</dbReference>
<dbReference type="InterPro" id="IPR004564">
    <property type="entry name" value="OM_lipoprot_carrier_LolA-like"/>
</dbReference>
<feature type="chain" id="PRO_5020224672" evidence="2">
    <location>
        <begin position="39"/>
        <end position="234"/>
    </location>
</feature>
<evidence type="ECO:0000256" key="1">
    <source>
        <dbReference type="ARBA" id="ARBA00022729"/>
    </source>
</evidence>
<dbReference type="SUPFAM" id="SSF89392">
    <property type="entry name" value="Prokaryotic lipoproteins and lipoprotein localization factors"/>
    <property type="match status" value="1"/>
</dbReference>
<dbReference type="Pfam" id="PF03548">
    <property type="entry name" value="LolA"/>
    <property type="match status" value="1"/>
</dbReference>
<sequence>MLWNNSWTTLKMIKPANSMKRFLSVLLLTIVSFNIAQAQTDPQAQSILAAVSKKYRSFKAIRTDFTFSVENKQANVKNTEKGTLYVDSKANKYKVVMGDKDLISDGKTQWTYLKDDKEVQVNNASSSSDALNPATVFTMYEKGYKYLYTGERKVGAKVYQMIDLSPIDTKVQYFKIRLSVDKVAKQIANVQVFDKNGSVYAYGINKFVPNVVVPAGTFSFDAKKYPGVEVVDLR</sequence>
<evidence type="ECO:0000313" key="3">
    <source>
        <dbReference type="EMBL" id="TDO22739.1"/>
    </source>
</evidence>
<keyword evidence="3" id="KW-0449">Lipoprotein</keyword>
<evidence type="ECO:0000313" key="4">
    <source>
        <dbReference type="Proteomes" id="UP000295499"/>
    </source>
</evidence>
<organism evidence="3 4">
    <name type="scientific">Pedobacter duraquae</name>
    <dbReference type="NCBI Taxonomy" id="425511"/>
    <lineage>
        <taxon>Bacteria</taxon>
        <taxon>Pseudomonadati</taxon>
        <taxon>Bacteroidota</taxon>
        <taxon>Sphingobacteriia</taxon>
        <taxon>Sphingobacteriales</taxon>
        <taxon>Sphingobacteriaceae</taxon>
        <taxon>Pedobacter</taxon>
    </lineage>
</organism>
<dbReference type="PANTHER" id="PTHR35869">
    <property type="entry name" value="OUTER-MEMBRANE LIPOPROTEIN CARRIER PROTEIN"/>
    <property type="match status" value="1"/>
</dbReference>
<comment type="caution">
    <text evidence="3">The sequence shown here is derived from an EMBL/GenBank/DDBJ whole genome shotgun (WGS) entry which is preliminary data.</text>
</comment>
<dbReference type="EMBL" id="SNWM01000002">
    <property type="protein sequence ID" value="TDO22739.1"/>
    <property type="molecule type" value="Genomic_DNA"/>
</dbReference>
<dbReference type="CDD" id="cd16325">
    <property type="entry name" value="LolA"/>
    <property type="match status" value="1"/>
</dbReference>
<proteinExistence type="predicted"/>
<dbReference type="PANTHER" id="PTHR35869:SF1">
    <property type="entry name" value="OUTER-MEMBRANE LIPOPROTEIN CARRIER PROTEIN"/>
    <property type="match status" value="1"/>
</dbReference>
<evidence type="ECO:0000256" key="2">
    <source>
        <dbReference type="SAM" id="SignalP"/>
    </source>
</evidence>
<dbReference type="AlphaFoldDB" id="A0A4R6IKW4"/>
<feature type="signal peptide" evidence="2">
    <location>
        <begin position="1"/>
        <end position="38"/>
    </location>
</feature>
<keyword evidence="1 2" id="KW-0732">Signal</keyword>